<dbReference type="EMBL" id="UAWL01000006">
    <property type="protein sequence ID" value="SQB98277.1"/>
    <property type="molecule type" value="Genomic_DNA"/>
</dbReference>
<evidence type="ECO:0000313" key="2">
    <source>
        <dbReference type="EMBL" id="SQB98277.1"/>
    </source>
</evidence>
<dbReference type="AlphaFoldDB" id="A0A2X3B945"/>
<keyword evidence="1" id="KW-1133">Transmembrane helix</keyword>
<evidence type="ECO:0000313" key="3">
    <source>
        <dbReference type="Proteomes" id="UP000250166"/>
    </source>
</evidence>
<proteinExistence type="predicted"/>
<evidence type="ECO:0000256" key="1">
    <source>
        <dbReference type="SAM" id="Phobius"/>
    </source>
</evidence>
<gene>
    <name evidence="2" type="ORF">NCTC13102_00734</name>
</gene>
<dbReference type="RefSeq" id="WP_112058457.1">
    <property type="nucleotide sequence ID" value="NZ_UAWL01000006.1"/>
</dbReference>
<sequence>MTKKIAIFGLILGGIIIVVLCGVLFFGSYLLKKNIQTTLDSYAQELQHSIPNLKIAPFSCSGFTSITCQSPQITFSHYIELQDFEMNIQNLHSSNKLDFSFQSKLALFNNQNSQKTTNINTLLNMFLISMSPNLNPSTLITPNAFKCTINNEFANQIIHNITQCNFTAPHIQYLLQARTAQNLNTNLKQLKDVILESYELYMQNPQEFKNNFKLQFDSARLTLTPQNLKESIFEQIKSQDTNFTPDLYAKSIEFSKNIALYMLGISFNRSAFPFKQEILQSIDGIANMLNAQNNGIEYTLSNTSGQFISLLELESMLEKYNLSNLSLQYKELHKEPKEPHNEPRAAQ</sequence>
<feature type="transmembrane region" description="Helical" evidence="1">
    <location>
        <begin position="7"/>
        <end position="31"/>
    </location>
</feature>
<accession>A0A2X3B945</accession>
<reference evidence="2 3" key="1">
    <citation type="submission" date="2018-06" db="EMBL/GenBank/DDBJ databases">
        <authorList>
            <consortium name="Pathogen Informatics"/>
            <person name="Doyle S."/>
        </authorList>
    </citation>
    <scope>NUCLEOTIDE SEQUENCE [LARGE SCALE GENOMIC DNA]</scope>
    <source>
        <strain evidence="2 3">NCTC13102</strain>
    </source>
</reference>
<name>A0A2X3B945_9HELI</name>
<keyword evidence="1" id="KW-0472">Membrane</keyword>
<dbReference type="Proteomes" id="UP000250166">
    <property type="component" value="Unassembled WGS sequence"/>
</dbReference>
<organism evidence="2 3">
    <name type="scientific">Helicobacter fennelliae</name>
    <dbReference type="NCBI Taxonomy" id="215"/>
    <lineage>
        <taxon>Bacteria</taxon>
        <taxon>Pseudomonadati</taxon>
        <taxon>Campylobacterota</taxon>
        <taxon>Epsilonproteobacteria</taxon>
        <taxon>Campylobacterales</taxon>
        <taxon>Helicobacteraceae</taxon>
        <taxon>Helicobacter</taxon>
    </lineage>
</organism>
<keyword evidence="1" id="KW-0812">Transmembrane</keyword>
<protein>
    <submittedName>
        <fullName evidence="2">Uncharacterized protein</fullName>
    </submittedName>
</protein>